<organism evidence="3 4">
    <name type="scientific">Muricoccus roseus</name>
    <dbReference type="NCBI Taxonomy" id="198092"/>
    <lineage>
        <taxon>Bacteria</taxon>
        <taxon>Pseudomonadati</taxon>
        <taxon>Pseudomonadota</taxon>
        <taxon>Alphaproteobacteria</taxon>
        <taxon>Acetobacterales</taxon>
        <taxon>Roseomonadaceae</taxon>
        <taxon>Muricoccus</taxon>
    </lineage>
</organism>
<dbReference type="GO" id="GO:0008664">
    <property type="term" value="F:RNA 2',3'-cyclic 3'-phosphodiesterase activity"/>
    <property type="evidence" value="ECO:0007669"/>
    <property type="project" value="UniProtKB-EC"/>
</dbReference>
<gene>
    <name evidence="3" type="ORF">SAMN02745194_03835</name>
</gene>
<dbReference type="OrthoDB" id="9793819at2"/>
<evidence type="ECO:0000313" key="4">
    <source>
        <dbReference type="Proteomes" id="UP000184387"/>
    </source>
</evidence>
<dbReference type="PANTHER" id="PTHR35561:SF1">
    <property type="entry name" value="RNA 2',3'-CYCLIC PHOSPHODIESTERASE"/>
    <property type="match status" value="1"/>
</dbReference>
<comment type="catalytic activity">
    <reaction evidence="2">
        <text>a 3'-end 2',3'-cyclophospho-ribonucleotide-RNA + H2O = a 3'-end 2'-phospho-ribonucleotide-RNA + H(+)</text>
        <dbReference type="Rhea" id="RHEA:11828"/>
        <dbReference type="Rhea" id="RHEA-COMP:10464"/>
        <dbReference type="Rhea" id="RHEA-COMP:17353"/>
        <dbReference type="ChEBI" id="CHEBI:15377"/>
        <dbReference type="ChEBI" id="CHEBI:15378"/>
        <dbReference type="ChEBI" id="CHEBI:83064"/>
        <dbReference type="ChEBI" id="CHEBI:173113"/>
        <dbReference type="EC" id="3.1.4.58"/>
    </reaction>
</comment>
<dbReference type="EMBL" id="FQZF01000026">
    <property type="protein sequence ID" value="SHJ96312.1"/>
    <property type="molecule type" value="Genomic_DNA"/>
</dbReference>
<feature type="short sequence motif" description="HXTX 1" evidence="2">
    <location>
        <begin position="37"/>
        <end position="40"/>
    </location>
</feature>
<reference evidence="3 4" key="1">
    <citation type="submission" date="2016-11" db="EMBL/GenBank/DDBJ databases">
        <authorList>
            <person name="Jaros S."/>
            <person name="Januszkiewicz K."/>
            <person name="Wedrychowicz H."/>
        </authorList>
    </citation>
    <scope>NUCLEOTIDE SEQUENCE [LARGE SCALE GENOMIC DNA]</scope>
    <source>
        <strain evidence="3 4">DSM 14916</strain>
    </source>
</reference>
<dbReference type="Gene3D" id="3.90.1140.10">
    <property type="entry name" value="Cyclic phosphodiesterase"/>
    <property type="match status" value="1"/>
</dbReference>
<protein>
    <recommendedName>
        <fullName evidence="2">RNA 2',3'-cyclic phosphodiesterase</fullName>
        <shortName evidence="2">RNA 2',3'-CPDase</shortName>
        <ecNumber evidence="2">3.1.4.58</ecNumber>
    </recommendedName>
</protein>
<feature type="active site" description="Proton donor" evidence="2">
    <location>
        <position position="37"/>
    </location>
</feature>
<dbReference type="EC" id="3.1.4.58" evidence="2"/>
<dbReference type="GO" id="GO:0016874">
    <property type="term" value="F:ligase activity"/>
    <property type="evidence" value="ECO:0007669"/>
    <property type="project" value="UniProtKB-KW"/>
</dbReference>
<dbReference type="Proteomes" id="UP000184387">
    <property type="component" value="Unassembled WGS sequence"/>
</dbReference>
<evidence type="ECO:0000256" key="2">
    <source>
        <dbReference type="HAMAP-Rule" id="MF_01940"/>
    </source>
</evidence>
<name>A0A1M6NLA2_9PROT</name>
<feature type="active site" description="Proton acceptor" evidence="2">
    <location>
        <position position="121"/>
    </location>
</feature>
<proteinExistence type="inferred from homology"/>
<keyword evidence="1 2" id="KW-0378">Hydrolase</keyword>
<dbReference type="PANTHER" id="PTHR35561">
    <property type="entry name" value="RNA 2',3'-CYCLIC PHOSPHODIESTERASE"/>
    <property type="match status" value="1"/>
</dbReference>
<comment type="similarity">
    <text evidence="2">Belongs to the 2H phosphoesterase superfamily. ThpR family.</text>
</comment>
<sequence>MVRLFVALALPESLRTQLSMLAGGIQGARWVPPVNYHLTLRFIGEVEGWRADEVDEALSAIRCRPFDLCLRGVGTFEKAGKIQTLWVGVEKSEGLTHLQAKIETALQRVGLDAERRRFAPHVTLARTDRAPPDKLVSWVQSHNLFRAPPVAMEHFTLFSSRLGKENPVYVPEVEYELA</sequence>
<dbReference type="InterPro" id="IPR004175">
    <property type="entry name" value="RNA_CPDase"/>
</dbReference>
<dbReference type="Pfam" id="PF13563">
    <property type="entry name" value="2_5_RNA_ligase2"/>
    <property type="match status" value="1"/>
</dbReference>
<evidence type="ECO:0000313" key="3">
    <source>
        <dbReference type="EMBL" id="SHJ96312.1"/>
    </source>
</evidence>
<comment type="function">
    <text evidence="2">Hydrolyzes RNA 2',3'-cyclic phosphodiester to an RNA 2'-phosphomonoester.</text>
</comment>
<dbReference type="InterPro" id="IPR009097">
    <property type="entry name" value="Cyclic_Pdiesterase"/>
</dbReference>
<accession>A0A1M6NLA2</accession>
<dbReference type="STRING" id="198092.SAMN02745194_03835"/>
<evidence type="ECO:0000256" key="1">
    <source>
        <dbReference type="ARBA" id="ARBA00022801"/>
    </source>
</evidence>
<dbReference type="NCBIfam" id="TIGR02258">
    <property type="entry name" value="2_5_ligase"/>
    <property type="match status" value="1"/>
</dbReference>
<dbReference type="RefSeq" id="WP_073137701.1">
    <property type="nucleotide sequence ID" value="NZ_FQZF01000026.1"/>
</dbReference>
<dbReference type="SUPFAM" id="SSF55144">
    <property type="entry name" value="LigT-like"/>
    <property type="match status" value="1"/>
</dbReference>
<keyword evidence="3" id="KW-0436">Ligase</keyword>
<keyword evidence="4" id="KW-1185">Reference proteome</keyword>
<dbReference type="HAMAP" id="MF_01940">
    <property type="entry name" value="RNA_CPDase"/>
    <property type="match status" value="1"/>
</dbReference>
<dbReference type="GO" id="GO:0004113">
    <property type="term" value="F:2',3'-cyclic-nucleotide 3'-phosphodiesterase activity"/>
    <property type="evidence" value="ECO:0007669"/>
    <property type="project" value="InterPro"/>
</dbReference>
<feature type="short sequence motif" description="HXTX 2" evidence="2">
    <location>
        <begin position="121"/>
        <end position="124"/>
    </location>
</feature>
<dbReference type="AlphaFoldDB" id="A0A1M6NLA2"/>